<reference evidence="2 3" key="1">
    <citation type="submission" date="2023-01" db="EMBL/GenBank/DDBJ databases">
        <title>Analysis of 21 Apiospora genomes using comparative genomics revels a genus with tremendous synthesis potential of carbohydrate active enzymes and secondary metabolites.</title>
        <authorList>
            <person name="Sorensen T."/>
        </authorList>
    </citation>
    <scope>NUCLEOTIDE SEQUENCE [LARGE SCALE GENOMIC DNA]</scope>
    <source>
        <strain evidence="2 3">CBS 114990</strain>
    </source>
</reference>
<feature type="domain" description="F-box" evidence="1">
    <location>
        <begin position="11"/>
        <end position="58"/>
    </location>
</feature>
<protein>
    <recommendedName>
        <fullName evidence="1">F-box domain-containing protein</fullName>
    </recommendedName>
</protein>
<dbReference type="SUPFAM" id="SSF81383">
    <property type="entry name" value="F-box domain"/>
    <property type="match status" value="1"/>
</dbReference>
<name>A0ABR1VA45_9PEZI</name>
<dbReference type="EMBL" id="JAQQWN010000009">
    <property type="protein sequence ID" value="KAK8066919.1"/>
    <property type="molecule type" value="Genomic_DNA"/>
</dbReference>
<dbReference type="InterPro" id="IPR001810">
    <property type="entry name" value="F-box_dom"/>
</dbReference>
<proteinExistence type="predicted"/>
<dbReference type="Gene3D" id="1.20.1280.50">
    <property type="match status" value="1"/>
</dbReference>
<evidence type="ECO:0000313" key="2">
    <source>
        <dbReference type="EMBL" id="KAK8066919.1"/>
    </source>
</evidence>
<dbReference type="RefSeq" id="XP_066663672.1">
    <property type="nucleotide sequence ID" value="XM_066817980.1"/>
</dbReference>
<dbReference type="CDD" id="cd09917">
    <property type="entry name" value="F-box_SF"/>
    <property type="match status" value="1"/>
</dbReference>
<dbReference type="SMART" id="SM00256">
    <property type="entry name" value="FBOX"/>
    <property type="match status" value="1"/>
</dbReference>
<evidence type="ECO:0000313" key="3">
    <source>
        <dbReference type="Proteomes" id="UP001433268"/>
    </source>
</evidence>
<organism evidence="2 3">
    <name type="scientific">Apiospora hydei</name>
    <dbReference type="NCBI Taxonomy" id="1337664"/>
    <lineage>
        <taxon>Eukaryota</taxon>
        <taxon>Fungi</taxon>
        <taxon>Dikarya</taxon>
        <taxon>Ascomycota</taxon>
        <taxon>Pezizomycotina</taxon>
        <taxon>Sordariomycetes</taxon>
        <taxon>Xylariomycetidae</taxon>
        <taxon>Amphisphaeriales</taxon>
        <taxon>Apiosporaceae</taxon>
        <taxon>Apiospora</taxon>
    </lineage>
</organism>
<gene>
    <name evidence="2" type="ORF">PG997_013666</name>
</gene>
<keyword evidence="3" id="KW-1185">Reference proteome</keyword>
<sequence length="252" mass="29054">MSSPVPYTPRMSRIEGLPDELILNILSRLSFDSFYCVAQCSRRLRAICRDRTYRWFRLARDALRQNAVSGHEWQALLQSKHLKDTMRFSPVMLAVALKLPTLWRLLPLIRKYLFCGECLEFRQQPQFVQNAKWLLTKNNYCMGCKEYHGAMLFPRDSVTWAPRDRCLAHIGSVRLCPHQQRDWAEIVRGKSEWLQGPTLRTAGLSFVVPSARSQATPPVLLYSMTWAAPTCTHGFYRTHPTFGRGTSSAKTT</sequence>
<accession>A0ABR1VA45</accession>
<dbReference type="GeneID" id="92051040"/>
<dbReference type="Proteomes" id="UP001433268">
    <property type="component" value="Unassembled WGS sequence"/>
</dbReference>
<comment type="caution">
    <text evidence="2">The sequence shown here is derived from an EMBL/GenBank/DDBJ whole genome shotgun (WGS) entry which is preliminary data.</text>
</comment>
<evidence type="ECO:0000259" key="1">
    <source>
        <dbReference type="PROSITE" id="PS50181"/>
    </source>
</evidence>
<dbReference type="Pfam" id="PF12937">
    <property type="entry name" value="F-box-like"/>
    <property type="match status" value="1"/>
</dbReference>
<dbReference type="InterPro" id="IPR036047">
    <property type="entry name" value="F-box-like_dom_sf"/>
</dbReference>
<dbReference type="PROSITE" id="PS50181">
    <property type="entry name" value="FBOX"/>
    <property type="match status" value="1"/>
</dbReference>